<dbReference type="GO" id="GO:0006913">
    <property type="term" value="P:nucleocytoplasmic transport"/>
    <property type="evidence" value="ECO:0007669"/>
    <property type="project" value="TreeGrafter"/>
</dbReference>
<dbReference type="GO" id="GO:0048471">
    <property type="term" value="C:perinuclear region of cytoplasm"/>
    <property type="evidence" value="ECO:0007669"/>
    <property type="project" value="TreeGrafter"/>
</dbReference>
<dbReference type="AlphaFoldDB" id="A0AAU9IHV4"/>
<dbReference type="GO" id="GO:0005634">
    <property type="term" value="C:nucleus"/>
    <property type="evidence" value="ECO:0007669"/>
    <property type="project" value="TreeGrafter"/>
</dbReference>
<evidence type="ECO:0000256" key="3">
    <source>
        <dbReference type="ARBA" id="ARBA00022737"/>
    </source>
</evidence>
<dbReference type="Pfam" id="PF13516">
    <property type="entry name" value="LRR_6"/>
    <property type="match status" value="3"/>
</dbReference>
<evidence type="ECO:0000313" key="4">
    <source>
        <dbReference type="EMBL" id="CAG9312757.1"/>
    </source>
</evidence>
<dbReference type="GO" id="GO:0005096">
    <property type="term" value="F:GTPase activator activity"/>
    <property type="evidence" value="ECO:0007669"/>
    <property type="project" value="UniProtKB-KW"/>
</dbReference>
<dbReference type="SMART" id="SM00368">
    <property type="entry name" value="LRR_RI"/>
    <property type="match status" value="4"/>
</dbReference>
<dbReference type="InterPro" id="IPR027038">
    <property type="entry name" value="RanGap"/>
</dbReference>
<sequence length="264" mass="30272">MGCCQQHKSRISIIKPNGSIYSSSTIDVNKFLESFQKPSHNLLLSYYASNSKMSSAFKSFFEVIFAHDEDQITEIDLNFVPFGSDGIYHFQMMSQYFSCIKILKLSNIEILNVHIKRLSHSIEQMSDLEVLEIEGNKITAEGIQHLTPFKYLNKLKELYVGRNDIGAVGMRHLCSNLQNSENLEILSLKGNIIEDDGIVNLSKIVQRFPKLRVLNVCENSITDIGAKIIAKNFLTLEYLDLSRNNLNTHKFQFLLERNKLQFKL</sequence>
<dbReference type="GO" id="GO:0005829">
    <property type="term" value="C:cytosol"/>
    <property type="evidence" value="ECO:0007669"/>
    <property type="project" value="TreeGrafter"/>
</dbReference>
<name>A0AAU9IHV4_9CILI</name>
<dbReference type="PANTHER" id="PTHR24113:SF12">
    <property type="entry name" value="RAN GTPASE-ACTIVATING PROTEIN 1"/>
    <property type="match status" value="1"/>
</dbReference>
<dbReference type="EMBL" id="CAJZBQ010000009">
    <property type="protein sequence ID" value="CAG9312757.1"/>
    <property type="molecule type" value="Genomic_DNA"/>
</dbReference>
<comment type="caution">
    <text evidence="4">The sequence shown here is derived from an EMBL/GenBank/DDBJ whole genome shotgun (WGS) entry which is preliminary data.</text>
</comment>
<evidence type="ECO:0000256" key="2">
    <source>
        <dbReference type="ARBA" id="ARBA00022614"/>
    </source>
</evidence>
<reference evidence="4" key="1">
    <citation type="submission" date="2021-09" db="EMBL/GenBank/DDBJ databases">
        <authorList>
            <consortium name="AG Swart"/>
            <person name="Singh M."/>
            <person name="Singh A."/>
            <person name="Seah K."/>
            <person name="Emmerich C."/>
        </authorList>
    </citation>
    <scope>NUCLEOTIDE SEQUENCE</scope>
    <source>
        <strain evidence="4">ATCC30299</strain>
    </source>
</reference>
<keyword evidence="5" id="KW-1185">Reference proteome</keyword>
<dbReference type="GO" id="GO:0031267">
    <property type="term" value="F:small GTPase binding"/>
    <property type="evidence" value="ECO:0007669"/>
    <property type="project" value="TreeGrafter"/>
</dbReference>
<dbReference type="Gene3D" id="3.80.10.10">
    <property type="entry name" value="Ribonuclease Inhibitor"/>
    <property type="match status" value="1"/>
</dbReference>
<protein>
    <submittedName>
        <fullName evidence="4">Uncharacterized protein</fullName>
    </submittedName>
</protein>
<dbReference type="InterPro" id="IPR001611">
    <property type="entry name" value="Leu-rich_rpt"/>
</dbReference>
<keyword evidence="3" id="KW-0677">Repeat</keyword>
<dbReference type="Pfam" id="PF00560">
    <property type="entry name" value="LRR_1"/>
    <property type="match status" value="1"/>
</dbReference>
<proteinExistence type="predicted"/>
<evidence type="ECO:0000313" key="5">
    <source>
        <dbReference type="Proteomes" id="UP001162131"/>
    </source>
</evidence>
<accession>A0AAU9IHV4</accession>
<dbReference type="PANTHER" id="PTHR24113">
    <property type="entry name" value="RAN GTPASE-ACTIVATING PROTEIN 1"/>
    <property type="match status" value="1"/>
</dbReference>
<keyword evidence="1" id="KW-0343">GTPase activation</keyword>
<dbReference type="SUPFAM" id="SSF52047">
    <property type="entry name" value="RNI-like"/>
    <property type="match status" value="1"/>
</dbReference>
<evidence type="ECO:0000256" key="1">
    <source>
        <dbReference type="ARBA" id="ARBA00022468"/>
    </source>
</evidence>
<gene>
    <name evidence="4" type="ORF">BSTOLATCC_MIC7553</name>
</gene>
<keyword evidence="2" id="KW-0433">Leucine-rich repeat</keyword>
<dbReference type="Proteomes" id="UP001162131">
    <property type="component" value="Unassembled WGS sequence"/>
</dbReference>
<organism evidence="4 5">
    <name type="scientific">Blepharisma stoltei</name>
    <dbReference type="NCBI Taxonomy" id="1481888"/>
    <lineage>
        <taxon>Eukaryota</taxon>
        <taxon>Sar</taxon>
        <taxon>Alveolata</taxon>
        <taxon>Ciliophora</taxon>
        <taxon>Postciliodesmatophora</taxon>
        <taxon>Heterotrichea</taxon>
        <taxon>Heterotrichida</taxon>
        <taxon>Blepharismidae</taxon>
        <taxon>Blepharisma</taxon>
    </lineage>
</organism>
<dbReference type="InterPro" id="IPR032675">
    <property type="entry name" value="LRR_dom_sf"/>
</dbReference>